<evidence type="ECO:0000313" key="2">
    <source>
        <dbReference type="Proteomes" id="UP000199013"/>
    </source>
</evidence>
<accession>A0A1C3PAG5</accession>
<name>A0A1C3PAG5_9ACTN</name>
<dbReference type="AlphaFoldDB" id="A0A1C3PAG5"/>
<organism evidence="1 2">
    <name type="scientific">Candidatus Protofrankia californiensis</name>
    <dbReference type="NCBI Taxonomy" id="1839754"/>
    <lineage>
        <taxon>Bacteria</taxon>
        <taxon>Bacillati</taxon>
        <taxon>Actinomycetota</taxon>
        <taxon>Actinomycetes</taxon>
        <taxon>Frankiales</taxon>
        <taxon>Frankiaceae</taxon>
        <taxon>Protofrankia</taxon>
    </lineage>
</organism>
<protein>
    <submittedName>
        <fullName evidence="1">Uncharacterized protein</fullName>
    </submittedName>
</protein>
<sequence length="53" mass="5695">MTKIESHALGLLGLVKKAWLGLSQHGLEGERAKAALCLDHSGSMRTLYAKGFV</sequence>
<proteinExistence type="predicted"/>
<keyword evidence="2" id="KW-1185">Reference proteome</keyword>
<dbReference type="Proteomes" id="UP000199013">
    <property type="component" value="Unassembled WGS sequence"/>
</dbReference>
<dbReference type="EMBL" id="FLUV01002130">
    <property type="protein sequence ID" value="SBW26810.1"/>
    <property type="molecule type" value="Genomic_DNA"/>
</dbReference>
<evidence type="ECO:0000313" key="1">
    <source>
        <dbReference type="EMBL" id="SBW26810.1"/>
    </source>
</evidence>
<gene>
    <name evidence="1" type="ORF">FDG2_5051</name>
</gene>
<reference evidence="2" key="1">
    <citation type="submission" date="2016-02" db="EMBL/GenBank/DDBJ databases">
        <authorList>
            <person name="Wibberg D."/>
        </authorList>
    </citation>
    <scope>NUCLEOTIDE SEQUENCE [LARGE SCALE GENOMIC DNA]</scope>
</reference>